<dbReference type="PANTHER" id="PTHR15020">
    <property type="entry name" value="FLAVIN REDUCTASE-RELATED"/>
    <property type="match status" value="1"/>
</dbReference>
<proteinExistence type="predicted"/>
<dbReference type="PANTHER" id="PTHR15020:SF50">
    <property type="entry name" value="UPF0659 PROTEIN YMR090W"/>
    <property type="match status" value="1"/>
</dbReference>
<feature type="domain" description="NAD(P)-binding" evidence="1">
    <location>
        <begin position="7"/>
        <end position="199"/>
    </location>
</feature>
<gene>
    <name evidence="2" type="ORF">C5L30_001396</name>
</gene>
<sequence>MRLMIIGATGRTGKDLLSLALQNNNEVVAYVRSPQKLNTTTNLTIIKGQLDDYHALAKALVGCDVVLVTLGNSVTNSSANLFSFAMPNIIKAMHLAKVERIINLSALGVGSTYKNTRFPYRLGAKTFLKGNFHDHYLGESLLKTSNLKWTTIHPGPLFNNERTPNPTVRFAKSNFKMPGAPRTNRMDVAQLMLNIVNNPATFNQQLLICSKQDTNS</sequence>
<dbReference type="InterPro" id="IPR016040">
    <property type="entry name" value="NAD(P)-bd_dom"/>
</dbReference>
<dbReference type="Pfam" id="PF13460">
    <property type="entry name" value="NAD_binding_10"/>
    <property type="match status" value="1"/>
</dbReference>
<organism evidence="2 3">
    <name type="scientific">Companilactobacillus farciminis</name>
    <dbReference type="NCBI Taxonomy" id="1612"/>
    <lineage>
        <taxon>Bacteria</taxon>
        <taxon>Bacillati</taxon>
        <taxon>Bacillota</taxon>
        <taxon>Bacilli</taxon>
        <taxon>Lactobacillales</taxon>
        <taxon>Lactobacillaceae</taxon>
        <taxon>Companilactobacillus</taxon>
    </lineage>
</organism>
<name>A0A4V3A2S7_9LACO</name>
<evidence type="ECO:0000313" key="3">
    <source>
        <dbReference type="Proteomes" id="UP000295257"/>
    </source>
</evidence>
<dbReference type="InterPro" id="IPR036291">
    <property type="entry name" value="NAD(P)-bd_dom_sf"/>
</dbReference>
<evidence type="ECO:0000259" key="1">
    <source>
        <dbReference type="Pfam" id="PF13460"/>
    </source>
</evidence>
<dbReference type="Proteomes" id="UP000295257">
    <property type="component" value="Unassembled WGS sequence"/>
</dbReference>
<dbReference type="OrthoDB" id="9785372at2"/>
<protein>
    <recommendedName>
        <fullName evidence="1">NAD(P)-binding domain-containing protein</fullName>
    </recommendedName>
</protein>
<evidence type="ECO:0000313" key="2">
    <source>
        <dbReference type="EMBL" id="TDG70605.1"/>
    </source>
</evidence>
<dbReference type="SUPFAM" id="SSF51735">
    <property type="entry name" value="NAD(P)-binding Rossmann-fold domains"/>
    <property type="match status" value="1"/>
</dbReference>
<reference evidence="2 3" key="1">
    <citation type="journal article" date="2019" name="Appl. Microbiol. Biotechnol.">
        <title>Uncovering carbohydrate metabolism through a genotype-phenotype association study of 56 lactic acid bacteria genomes.</title>
        <authorList>
            <person name="Buron-Moles G."/>
            <person name="Chailyan A."/>
            <person name="Dolejs I."/>
            <person name="Forster J."/>
            <person name="Miks M.H."/>
        </authorList>
    </citation>
    <scope>NUCLEOTIDE SEQUENCE [LARGE SCALE GENOMIC DNA]</scope>
    <source>
        <strain evidence="2 3">ATCC 29644</strain>
    </source>
</reference>
<comment type="caution">
    <text evidence="2">The sequence shown here is derived from an EMBL/GenBank/DDBJ whole genome shotgun (WGS) entry which is preliminary data.</text>
</comment>
<accession>A0A4V3A2S7</accession>
<dbReference type="EMBL" id="PUFN01000024">
    <property type="protein sequence ID" value="TDG70605.1"/>
    <property type="molecule type" value="Genomic_DNA"/>
</dbReference>
<dbReference type="RefSeq" id="WP_010019672.1">
    <property type="nucleotide sequence ID" value="NZ_PUFN01000024.1"/>
</dbReference>
<dbReference type="AlphaFoldDB" id="A0A4V3A2S7"/>
<keyword evidence="3" id="KW-1185">Reference proteome</keyword>
<dbReference type="Gene3D" id="3.40.50.720">
    <property type="entry name" value="NAD(P)-binding Rossmann-like Domain"/>
    <property type="match status" value="1"/>
</dbReference>